<keyword evidence="3" id="KW-0408">Iron</keyword>
<dbReference type="OrthoDB" id="73465at2759"/>
<evidence type="ECO:0000313" key="11">
    <source>
        <dbReference type="Proteomes" id="UP001151529"/>
    </source>
</evidence>
<name>A0A9Q0VP52_SALVM</name>
<dbReference type="Proteomes" id="UP001151529">
    <property type="component" value="Chromosome 16"/>
</dbReference>
<comment type="caution">
    <text evidence="10">The sequence shown here is derived from an EMBL/GenBank/DDBJ whole genome shotgun (WGS) entry which is preliminary data.</text>
</comment>
<dbReference type="GO" id="GO:0030026">
    <property type="term" value="P:intracellular manganese ion homeostasis"/>
    <property type="evidence" value="ECO:0007669"/>
    <property type="project" value="InterPro"/>
</dbReference>
<dbReference type="GO" id="GO:0005384">
    <property type="term" value="F:manganese ion transmembrane transporter activity"/>
    <property type="evidence" value="ECO:0007669"/>
    <property type="project" value="InterPro"/>
</dbReference>
<dbReference type="InterPro" id="IPR008217">
    <property type="entry name" value="Ccc1_fam"/>
</dbReference>
<keyword evidence="5" id="KW-0812">Transmembrane</keyword>
<comment type="catalytic activity">
    <reaction evidence="8">
        <text>Fe(2+)(in) = Fe(2+)(out)</text>
        <dbReference type="Rhea" id="RHEA:28486"/>
        <dbReference type="ChEBI" id="CHEBI:29033"/>
    </reaction>
    <physiologicalReaction direction="left-to-right" evidence="8">
        <dbReference type="Rhea" id="RHEA:28487"/>
    </physiologicalReaction>
</comment>
<keyword evidence="9" id="KW-0813">Transport</keyword>
<keyword evidence="4 9" id="KW-0926">Vacuole</keyword>
<dbReference type="GO" id="GO:0140315">
    <property type="term" value="F:iron ion sequestering activity"/>
    <property type="evidence" value="ECO:0007669"/>
    <property type="project" value="UniProtKB-UniRule"/>
</dbReference>
<keyword evidence="6" id="KW-1133">Transmembrane helix</keyword>
<sequence length="103" mass="11182">MLGKSRDCGELTGSEQLFWELMMVSTSLMAAREDSLSMVLSGLPGALAGACIMAAGEFVSVSTQRDIERETFAKLISEPSQRRSPTMIHDPKLIASVYEGLLQ</sequence>
<dbReference type="GO" id="GO:0005381">
    <property type="term" value="F:iron ion transmembrane transporter activity"/>
    <property type="evidence" value="ECO:0007669"/>
    <property type="project" value="UniProtKB-UniRule"/>
</dbReference>
<evidence type="ECO:0000256" key="9">
    <source>
        <dbReference type="RuleBase" id="RU369115"/>
    </source>
</evidence>
<comment type="function">
    <text evidence="9">Vacuolar Fe(2+) uptake transporter.</text>
</comment>
<dbReference type="AlphaFoldDB" id="A0A9Q0VP52"/>
<evidence type="ECO:0000256" key="4">
    <source>
        <dbReference type="ARBA" id="ARBA00022554"/>
    </source>
</evidence>
<dbReference type="Pfam" id="PF01988">
    <property type="entry name" value="VIT1"/>
    <property type="match status" value="1"/>
</dbReference>
<evidence type="ECO:0000256" key="3">
    <source>
        <dbReference type="ARBA" id="ARBA00022496"/>
    </source>
</evidence>
<keyword evidence="11" id="KW-1185">Reference proteome</keyword>
<evidence type="ECO:0000256" key="1">
    <source>
        <dbReference type="ARBA" id="ARBA00004128"/>
    </source>
</evidence>
<evidence type="ECO:0000313" key="10">
    <source>
        <dbReference type="EMBL" id="KAJ6752420.1"/>
    </source>
</evidence>
<keyword evidence="9" id="KW-0406">Ion transport</keyword>
<keyword evidence="7" id="KW-0472">Membrane</keyword>
<evidence type="ECO:0000256" key="6">
    <source>
        <dbReference type="ARBA" id="ARBA00022989"/>
    </source>
</evidence>
<evidence type="ECO:0000256" key="2">
    <source>
        <dbReference type="ARBA" id="ARBA00007049"/>
    </source>
</evidence>
<proteinExistence type="inferred from homology"/>
<gene>
    <name evidence="10" type="ORF">OIU85_002813</name>
</gene>
<organism evidence="10 11">
    <name type="scientific">Salix viminalis</name>
    <name type="common">Common osier</name>
    <name type="synonym">Basket willow</name>
    <dbReference type="NCBI Taxonomy" id="40686"/>
    <lineage>
        <taxon>Eukaryota</taxon>
        <taxon>Viridiplantae</taxon>
        <taxon>Streptophyta</taxon>
        <taxon>Embryophyta</taxon>
        <taxon>Tracheophyta</taxon>
        <taxon>Spermatophyta</taxon>
        <taxon>Magnoliopsida</taxon>
        <taxon>eudicotyledons</taxon>
        <taxon>Gunneridae</taxon>
        <taxon>Pentapetalae</taxon>
        <taxon>rosids</taxon>
        <taxon>fabids</taxon>
        <taxon>Malpighiales</taxon>
        <taxon>Salicaceae</taxon>
        <taxon>Saliceae</taxon>
        <taxon>Salix</taxon>
    </lineage>
</organism>
<dbReference type="GO" id="GO:0005774">
    <property type="term" value="C:vacuolar membrane"/>
    <property type="evidence" value="ECO:0007669"/>
    <property type="project" value="UniProtKB-SubCell"/>
</dbReference>
<accession>A0A9Q0VP52</accession>
<reference evidence="10" key="1">
    <citation type="submission" date="2022-11" db="EMBL/GenBank/DDBJ databases">
        <authorList>
            <person name="Hyden B.L."/>
            <person name="Feng K."/>
            <person name="Yates T."/>
            <person name="Jawdy S."/>
            <person name="Smart L.B."/>
            <person name="Muchero W."/>
        </authorList>
    </citation>
    <scope>NUCLEOTIDE SEQUENCE</scope>
    <source>
        <tissue evidence="10">Shoot tip</tissue>
    </source>
</reference>
<protein>
    <recommendedName>
        <fullName evidence="9">Vacuolar iron transporter</fullName>
    </recommendedName>
</protein>
<reference evidence="10" key="2">
    <citation type="journal article" date="2023" name="Int. J. Mol. Sci.">
        <title>De Novo Assembly and Annotation of 11 Diverse Shrub Willow (Salix) Genomes Reveals Novel Gene Organization in Sex-Linked Regions.</title>
        <authorList>
            <person name="Hyden B."/>
            <person name="Feng K."/>
            <person name="Yates T.B."/>
            <person name="Jawdy S."/>
            <person name="Cereghino C."/>
            <person name="Smart L.B."/>
            <person name="Muchero W."/>
        </authorList>
    </citation>
    <scope>NUCLEOTIDE SEQUENCE [LARGE SCALE GENOMIC DNA]</scope>
    <source>
        <tissue evidence="10">Shoot tip</tissue>
    </source>
</reference>
<comment type="similarity">
    <text evidence="2 9">Belongs to the CCC1 family.</text>
</comment>
<dbReference type="EMBL" id="JAPFFL010000001">
    <property type="protein sequence ID" value="KAJ6752420.1"/>
    <property type="molecule type" value="Genomic_DNA"/>
</dbReference>
<evidence type="ECO:0000256" key="8">
    <source>
        <dbReference type="ARBA" id="ARBA00044464"/>
    </source>
</evidence>
<keyword evidence="3" id="KW-0410">Iron transport</keyword>
<comment type="subcellular location">
    <subcellularLocation>
        <location evidence="1 9">Vacuole membrane</location>
        <topology evidence="1 9">Multi-pass membrane protein</topology>
    </subcellularLocation>
</comment>
<evidence type="ECO:0000256" key="5">
    <source>
        <dbReference type="ARBA" id="ARBA00022692"/>
    </source>
</evidence>
<evidence type="ECO:0000256" key="7">
    <source>
        <dbReference type="ARBA" id="ARBA00023136"/>
    </source>
</evidence>